<evidence type="ECO:0000313" key="2">
    <source>
        <dbReference type="Proteomes" id="UP001060085"/>
    </source>
</evidence>
<accession>A0ACC0AGZ1</accession>
<dbReference type="Proteomes" id="UP001060085">
    <property type="component" value="Linkage Group LG06"/>
</dbReference>
<organism evidence="1 2">
    <name type="scientific">Catharanthus roseus</name>
    <name type="common">Madagascar periwinkle</name>
    <name type="synonym">Vinca rosea</name>
    <dbReference type="NCBI Taxonomy" id="4058"/>
    <lineage>
        <taxon>Eukaryota</taxon>
        <taxon>Viridiplantae</taxon>
        <taxon>Streptophyta</taxon>
        <taxon>Embryophyta</taxon>
        <taxon>Tracheophyta</taxon>
        <taxon>Spermatophyta</taxon>
        <taxon>Magnoliopsida</taxon>
        <taxon>eudicotyledons</taxon>
        <taxon>Gunneridae</taxon>
        <taxon>Pentapetalae</taxon>
        <taxon>asterids</taxon>
        <taxon>lamiids</taxon>
        <taxon>Gentianales</taxon>
        <taxon>Apocynaceae</taxon>
        <taxon>Rauvolfioideae</taxon>
        <taxon>Vinceae</taxon>
        <taxon>Catharanthinae</taxon>
        <taxon>Catharanthus</taxon>
    </lineage>
</organism>
<proteinExistence type="predicted"/>
<sequence>MDSHYATMPRVKLFGTKGRSVHSALGGGKVADLLLWKDKKISGAVLAGVTLVWFLFEVVEYNFITLLCHITITAMLALFIWSALADIFKGTPPKIPKIILQESAFNETASILHSKFNQFLSKLLYVACGNEPKFFLLAIISLGILSMIGNYISTLNLVFFGILCLETLPFLYERYEEEVDDLASKIYTQMARTYKKFEVDVLRKIPRAAMKDKDT</sequence>
<protein>
    <submittedName>
        <fullName evidence="1">Uncharacterized protein</fullName>
    </submittedName>
</protein>
<name>A0ACC0AGZ1_CATRO</name>
<keyword evidence="2" id="KW-1185">Reference proteome</keyword>
<comment type="caution">
    <text evidence="1">The sequence shown here is derived from an EMBL/GenBank/DDBJ whole genome shotgun (WGS) entry which is preliminary data.</text>
</comment>
<reference evidence="2" key="1">
    <citation type="journal article" date="2023" name="Nat. Plants">
        <title>Single-cell RNA sequencing provides a high-resolution roadmap for understanding the multicellular compartmentation of specialized metabolism.</title>
        <authorList>
            <person name="Sun S."/>
            <person name="Shen X."/>
            <person name="Li Y."/>
            <person name="Li Y."/>
            <person name="Wang S."/>
            <person name="Li R."/>
            <person name="Zhang H."/>
            <person name="Shen G."/>
            <person name="Guo B."/>
            <person name="Wei J."/>
            <person name="Xu J."/>
            <person name="St-Pierre B."/>
            <person name="Chen S."/>
            <person name="Sun C."/>
        </authorList>
    </citation>
    <scope>NUCLEOTIDE SEQUENCE [LARGE SCALE GENOMIC DNA]</scope>
</reference>
<evidence type="ECO:0000313" key="1">
    <source>
        <dbReference type="EMBL" id="KAI5660222.1"/>
    </source>
</evidence>
<gene>
    <name evidence="1" type="ORF">M9H77_29015</name>
</gene>
<dbReference type="EMBL" id="CM044706">
    <property type="protein sequence ID" value="KAI5660222.1"/>
    <property type="molecule type" value="Genomic_DNA"/>
</dbReference>